<evidence type="ECO:0000313" key="1">
    <source>
        <dbReference type="EMBL" id="MBB5346075.1"/>
    </source>
</evidence>
<accession>A0A7W8JBF1</accession>
<dbReference type="EMBL" id="JACHDZ010000008">
    <property type="protein sequence ID" value="MBB5346075.1"/>
    <property type="molecule type" value="Genomic_DNA"/>
</dbReference>
<organism evidence="1 2">
    <name type="scientific">Tunturiibacter lichenicola</name>
    <dbReference type="NCBI Taxonomy" id="2051959"/>
    <lineage>
        <taxon>Bacteria</taxon>
        <taxon>Pseudomonadati</taxon>
        <taxon>Acidobacteriota</taxon>
        <taxon>Terriglobia</taxon>
        <taxon>Terriglobales</taxon>
        <taxon>Acidobacteriaceae</taxon>
        <taxon>Tunturiibacter</taxon>
    </lineage>
</organism>
<dbReference type="Proteomes" id="UP000569092">
    <property type="component" value="Unassembled WGS sequence"/>
</dbReference>
<gene>
    <name evidence="1" type="ORF">HDF10_004082</name>
</gene>
<dbReference type="AlphaFoldDB" id="A0A7W8JBF1"/>
<evidence type="ECO:0000313" key="2">
    <source>
        <dbReference type="Proteomes" id="UP000569092"/>
    </source>
</evidence>
<protein>
    <submittedName>
        <fullName evidence="1">Uncharacterized protein</fullName>
    </submittedName>
</protein>
<name>A0A7W8JBF1_9BACT</name>
<reference evidence="1 2" key="1">
    <citation type="submission" date="2020-08" db="EMBL/GenBank/DDBJ databases">
        <title>Genomic Encyclopedia of Type Strains, Phase IV (KMG-V): Genome sequencing to study the core and pangenomes of soil and plant-associated prokaryotes.</title>
        <authorList>
            <person name="Whitman W."/>
        </authorList>
    </citation>
    <scope>NUCLEOTIDE SEQUENCE [LARGE SCALE GENOMIC DNA]</scope>
    <source>
        <strain evidence="1 2">M8US30</strain>
    </source>
</reference>
<comment type="caution">
    <text evidence="1">The sequence shown here is derived from an EMBL/GenBank/DDBJ whole genome shotgun (WGS) entry which is preliminary data.</text>
</comment>
<proteinExistence type="predicted"/>
<sequence length="149" mass="16896">MKDHISFDVGNIRESNFEAFENEGQFRAVAEGLAVRAKEKVLHYRALFPSIEAVSKFYLRREEEPGDGWPAFHAAVAHGICGRSDAAVNLLARFSCELNPDVEWQRNAMKESAYLASIVNNTDQFRQAILERVVQTRQLQKLPQSPVSF</sequence>